<dbReference type="EMBL" id="CAXHTA020000006">
    <property type="protein sequence ID" value="CAL5222292.1"/>
    <property type="molecule type" value="Genomic_DNA"/>
</dbReference>
<dbReference type="InterPro" id="IPR029962">
    <property type="entry name" value="TBL"/>
</dbReference>
<dbReference type="Pfam" id="PF24536">
    <property type="entry name" value="NXPE4_C"/>
    <property type="match status" value="1"/>
</dbReference>
<comment type="caution">
    <text evidence="4">The sequence shown here is derived from an EMBL/GenBank/DDBJ whole genome shotgun (WGS) entry which is preliminary data.</text>
</comment>
<keyword evidence="5" id="KW-1185">Reference proteome</keyword>
<gene>
    <name evidence="4" type="primary">g4632</name>
    <name evidence="4" type="ORF">VP750_LOCUS3951</name>
</gene>
<dbReference type="Pfam" id="PF13839">
    <property type="entry name" value="PC-Esterase"/>
    <property type="match status" value="1"/>
</dbReference>
<evidence type="ECO:0000259" key="3">
    <source>
        <dbReference type="Pfam" id="PF24536"/>
    </source>
</evidence>
<sequence length="344" mass="39655">MCRGFKQTETLKGTWVPHPDPSYRGLTSIPKCPAFARDFDCDGDWIDEQYKPLAAQEFNKVFRPYGCELHPMDSQHFAQCLKGRRIIMIGDSTMRQMFQSLACLLGDQIGDGFLKHWDHANESYIHIPFEREYMINETPGHHIYKQFVGGFLLFNSVPVYLRSFGVLNLTLWDDVMGEFMPLTSNDIIIAEFGAWYPRFDDAMALESWKRFSSDMRLLFGARLREVPGTVLWRTYAPSHFGGELGTYQTKQENFGILDIDVCQPASKGEYFFDTEIIHYLQNECGSACSHIHVLPIYHLSLPRTHSHHGSFGSGVKDSRIDCRHYCTNVVDVWNQVLYNKLCFS</sequence>
<feature type="domain" description="Trichome birefringence-like C-terminal" evidence="2">
    <location>
        <begin position="223"/>
        <end position="339"/>
    </location>
</feature>
<dbReference type="InterPro" id="IPR057106">
    <property type="entry name" value="NXPE4_C"/>
</dbReference>
<evidence type="ECO:0000313" key="5">
    <source>
        <dbReference type="Proteomes" id="UP001497392"/>
    </source>
</evidence>
<feature type="domain" description="NXPE C-terminal" evidence="3">
    <location>
        <begin position="64"/>
        <end position="105"/>
    </location>
</feature>
<reference evidence="4 5" key="1">
    <citation type="submission" date="2024-06" db="EMBL/GenBank/DDBJ databases">
        <authorList>
            <person name="Kraege A."/>
            <person name="Thomma B."/>
        </authorList>
    </citation>
    <scope>NUCLEOTIDE SEQUENCE [LARGE SCALE GENOMIC DNA]</scope>
</reference>
<evidence type="ECO:0000313" key="4">
    <source>
        <dbReference type="EMBL" id="CAL5222292.1"/>
    </source>
</evidence>
<accession>A0ABP1FW10</accession>
<evidence type="ECO:0000259" key="2">
    <source>
        <dbReference type="Pfam" id="PF13839"/>
    </source>
</evidence>
<proteinExistence type="inferred from homology"/>
<organism evidence="4 5">
    <name type="scientific">Coccomyxa viridis</name>
    <dbReference type="NCBI Taxonomy" id="1274662"/>
    <lineage>
        <taxon>Eukaryota</taxon>
        <taxon>Viridiplantae</taxon>
        <taxon>Chlorophyta</taxon>
        <taxon>core chlorophytes</taxon>
        <taxon>Trebouxiophyceae</taxon>
        <taxon>Trebouxiophyceae incertae sedis</taxon>
        <taxon>Coccomyxaceae</taxon>
        <taxon>Coccomyxa</taxon>
    </lineage>
</organism>
<dbReference type="PANTHER" id="PTHR32285">
    <property type="entry name" value="PROTEIN TRICHOME BIREFRINGENCE-LIKE 9-RELATED"/>
    <property type="match status" value="1"/>
</dbReference>
<dbReference type="InterPro" id="IPR026057">
    <property type="entry name" value="TBL_C"/>
</dbReference>
<comment type="similarity">
    <text evidence="1">Belongs to the PC-esterase family. TBL subfamily.</text>
</comment>
<evidence type="ECO:0000256" key="1">
    <source>
        <dbReference type="ARBA" id="ARBA00007727"/>
    </source>
</evidence>
<dbReference type="Proteomes" id="UP001497392">
    <property type="component" value="Unassembled WGS sequence"/>
</dbReference>
<name>A0ABP1FW10_9CHLO</name>
<dbReference type="PANTHER" id="PTHR32285:SF48">
    <property type="entry name" value="PROTEIN TRICHOME BIREFRINGENCE-LIKE 19"/>
    <property type="match status" value="1"/>
</dbReference>
<protein>
    <submittedName>
        <fullName evidence="4">G4632 protein</fullName>
    </submittedName>
</protein>